<feature type="compositionally biased region" description="Basic and acidic residues" evidence="1">
    <location>
        <begin position="50"/>
        <end position="59"/>
    </location>
</feature>
<dbReference type="Proteomes" id="UP000001861">
    <property type="component" value="Unassembled WGS sequence"/>
</dbReference>
<dbReference type="KEGG" id="cci:CC1G_14920"/>
<evidence type="ECO:0000313" key="3">
    <source>
        <dbReference type="Proteomes" id="UP000001861"/>
    </source>
</evidence>
<dbReference type="AlphaFoldDB" id="D6RNY5"/>
<reference evidence="2 3" key="1">
    <citation type="journal article" date="2010" name="Proc. Natl. Acad. Sci. U.S.A.">
        <title>Insights into evolution of multicellular fungi from the assembled chromosomes of the mushroom Coprinopsis cinerea (Coprinus cinereus).</title>
        <authorList>
            <person name="Stajich J.E."/>
            <person name="Wilke S.K."/>
            <person name="Ahren D."/>
            <person name="Au C.H."/>
            <person name="Birren B.W."/>
            <person name="Borodovsky M."/>
            <person name="Burns C."/>
            <person name="Canback B."/>
            <person name="Casselton L.A."/>
            <person name="Cheng C.K."/>
            <person name="Deng J."/>
            <person name="Dietrich F.S."/>
            <person name="Fargo D.C."/>
            <person name="Farman M.L."/>
            <person name="Gathman A.C."/>
            <person name="Goldberg J."/>
            <person name="Guigo R."/>
            <person name="Hoegger P.J."/>
            <person name="Hooker J.B."/>
            <person name="Huggins A."/>
            <person name="James T.Y."/>
            <person name="Kamada T."/>
            <person name="Kilaru S."/>
            <person name="Kodira C."/>
            <person name="Kues U."/>
            <person name="Kupfer D."/>
            <person name="Kwan H.S."/>
            <person name="Lomsadze A."/>
            <person name="Li W."/>
            <person name="Lilly W.W."/>
            <person name="Ma L.J."/>
            <person name="Mackey A.J."/>
            <person name="Manning G."/>
            <person name="Martin F."/>
            <person name="Muraguchi H."/>
            <person name="Natvig D.O."/>
            <person name="Palmerini H."/>
            <person name="Ramesh M.A."/>
            <person name="Rehmeyer C.J."/>
            <person name="Roe B.A."/>
            <person name="Shenoy N."/>
            <person name="Stanke M."/>
            <person name="Ter-Hovhannisyan V."/>
            <person name="Tunlid A."/>
            <person name="Velagapudi R."/>
            <person name="Vision T.J."/>
            <person name="Zeng Q."/>
            <person name="Zolan M.E."/>
            <person name="Pukkila P.J."/>
        </authorList>
    </citation>
    <scope>NUCLEOTIDE SEQUENCE [LARGE SCALE GENOMIC DNA]</scope>
    <source>
        <strain evidence="3">Okayama-7 / 130 / ATCC MYA-4618 / FGSC 9003</strain>
    </source>
</reference>
<dbReference type="VEuPathDB" id="FungiDB:CC1G_14920"/>
<dbReference type="GeneID" id="9378265"/>
<dbReference type="InParanoid" id="D6RNY5"/>
<dbReference type="EMBL" id="AACS02000007">
    <property type="protein sequence ID" value="EFI27448.1"/>
    <property type="molecule type" value="Genomic_DNA"/>
</dbReference>
<gene>
    <name evidence="2" type="ORF">CC1G_14920</name>
</gene>
<name>D6RNY5_COPC7</name>
<feature type="region of interest" description="Disordered" evidence="1">
    <location>
        <begin position="1"/>
        <end position="124"/>
    </location>
</feature>
<feature type="compositionally biased region" description="Basic residues" evidence="1">
    <location>
        <begin position="1"/>
        <end position="12"/>
    </location>
</feature>
<accession>D6RNY5</accession>
<sequence length="144" mass="16045">MNETARRRRRHGEIRVAFDEEPEWWGGGTSLDANDEKGKGTSRPGQTSLKTREAEETETRTTMTHTIHPIEARSAKLNHNAYGSIEEDSHHSPSQHPSSPSNFEKDVHQPPHPSPSIHQPSSTEAIHIHIYASVHAYAPSSSTI</sequence>
<feature type="compositionally biased region" description="Low complexity" evidence="1">
    <location>
        <begin position="92"/>
        <end position="101"/>
    </location>
</feature>
<protein>
    <submittedName>
        <fullName evidence="2">Uncharacterized protein</fullName>
    </submittedName>
</protein>
<proteinExistence type="predicted"/>
<comment type="caution">
    <text evidence="2">The sequence shown here is derived from an EMBL/GenBank/DDBJ whole genome shotgun (WGS) entry which is preliminary data.</text>
</comment>
<evidence type="ECO:0000256" key="1">
    <source>
        <dbReference type="SAM" id="MobiDB-lite"/>
    </source>
</evidence>
<dbReference type="HOGENOM" id="CLU_1796375_0_0_1"/>
<evidence type="ECO:0000313" key="2">
    <source>
        <dbReference type="EMBL" id="EFI27448.1"/>
    </source>
</evidence>
<keyword evidence="3" id="KW-1185">Reference proteome</keyword>
<dbReference type="RefSeq" id="XP_002910942.1">
    <property type="nucleotide sequence ID" value="XM_002910896.1"/>
</dbReference>
<organism evidence="2 3">
    <name type="scientific">Coprinopsis cinerea (strain Okayama-7 / 130 / ATCC MYA-4618 / FGSC 9003)</name>
    <name type="common">Inky cap fungus</name>
    <name type="synonym">Hormographiella aspergillata</name>
    <dbReference type="NCBI Taxonomy" id="240176"/>
    <lineage>
        <taxon>Eukaryota</taxon>
        <taxon>Fungi</taxon>
        <taxon>Dikarya</taxon>
        <taxon>Basidiomycota</taxon>
        <taxon>Agaricomycotina</taxon>
        <taxon>Agaricomycetes</taxon>
        <taxon>Agaricomycetidae</taxon>
        <taxon>Agaricales</taxon>
        <taxon>Agaricineae</taxon>
        <taxon>Psathyrellaceae</taxon>
        <taxon>Coprinopsis</taxon>
    </lineage>
</organism>